<protein>
    <recommendedName>
        <fullName evidence="4">Integrase zinc-binding domain-containing protein</fullName>
    </recommendedName>
</protein>
<evidence type="ECO:0000313" key="2">
    <source>
        <dbReference type="EMBL" id="KFD58098.1"/>
    </source>
</evidence>
<organism evidence="2 3">
    <name type="scientific">Trichuris suis</name>
    <name type="common">pig whipworm</name>
    <dbReference type="NCBI Taxonomy" id="68888"/>
    <lineage>
        <taxon>Eukaryota</taxon>
        <taxon>Metazoa</taxon>
        <taxon>Ecdysozoa</taxon>
        <taxon>Nematoda</taxon>
        <taxon>Enoplea</taxon>
        <taxon>Dorylaimia</taxon>
        <taxon>Trichinellida</taxon>
        <taxon>Trichuridae</taxon>
        <taxon>Trichuris</taxon>
    </lineage>
</organism>
<gene>
    <name evidence="2" type="ORF">M513_00861</name>
</gene>
<name>A0A085MLK2_9BILA</name>
<keyword evidence="3" id="KW-1185">Reference proteome</keyword>
<dbReference type="Proteomes" id="UP000030764">
    <property type="component" value="Unassembled WGS sequence"/>
</dbReference>
<evidence type="ECO:0000256" key="1">
    <source>
        <dbReference type="SAM" id="MobiDB-lite"/>
    </source>
</evidence>
<dbReference type="GO" id="GO:0003676">
    <property type="term" value="F:nucleic acid binding"/>
    <property type="evidence" value="ECO:0007669"/>
    <property type="project" value="InterPro"/>
</dbReference>
<dbReference type="Gene3D" id="3.30.420.10">
    <property type="entry name" value="Ribonuclease H-like superfamily/Ribonuclease H"/>
    <property type="match status" value="1"/>
</dbReference>
<feature type="region of interest" description="Disordered" evidence="1">
    <location>
        <begin position="482"/>
        <end position="526"/>
    </location>
</feature>
<dbReference type="EMBL" id="KL363185">
    <property type="protein sequence ID" value="KFD58098.1"/>
    <property type="molecule type" value="Genomic_DNA"/>
</dbReference>
<dbReference type="InterPro" id="IPR036397">
    <property type="entry name" value="RNaseH_sf"/>
</dbReference>
<sequence>MNVSAAHRHYDVREPPPGVKGPIGIRTPFSWTIIGHVPDADCCLDFVSTYFVGTGHVCSCPSAETVLKQQLERFWCIESQGMESIVKRQTEEQVMVNELLQATTMFGGERYESRPKRLTDSSRKWSLEGAWKLCVRKIQADCFAKDIKELKSKLTSVVESIFDECGIIRISGRLEHSHLTEEAKHPPILPSKHHFTRMLIRYVHACRLLSGTEDTLAELRARAWVVDGRAAVRHVIYNCVVCRKNEARPLMPCLAQLPPCRVERLIYVFATTGVDYFDPIFVTERRFSVKRWICLFTCACYPHGNKQILKRRRVFMRFVARRGMPSVCMSDNETNFVAGQRELAEGIQRLKSSQIAEHMNQKGVKNSIRLEPHTLEEPGSGINKSVTIRWNKHLRQVVAEALAEAPVQVQGPPRTVQLDKPLFFWSKYNRGMRYPRQRVFRGTCRETGNAFCTHGEPVVSHPADGHTEARLAWRHGDRGRVACPSTEPRESTRNSLNRCGYRSSGRPSDEVHFHRTSASSRGGTDW</sequence>
<evidence type="ECO:0008006" key="4">
    <source>
        <dbReference type="Google" id="ProtNLM"/>
    </source>
</evidence>
<dbReference type="PANTHER" id="PTHR47331">
    <property type="entry name" value="PHD-TYPE DOMAIN-CONTAINING PROTEIN"/>
    <property type="match status" value="1"/>
</dbReference>
<proteinExistence type="predicted"/>
<evidence type="ECO:0000313" key="3">
    <source>
        <dbReference type="Proteomes" id="UP000030764"/>
    </source>
</evidence>
<dbReference type="AlphaFoldDB" id="A0A085MLK2"/>
<accession>A0A085MLK2</accession>
<feature type="compositionally biased region" description="Polar residues" evidence="1">
    <location>
        <begin position="516"/>
        <end position="526"/>
    </location>
</feature>
<reference evidence="2 3" key="1">
    <citation type="journal article" date="2014" name="Nat. Genet.">
        <title>Genome and transcriptome of the porcine whipworm Trichuris suis.</title>
        <authorList>
            <person name="Jex A.R."/>
            <person name="Nejsum P."/>
            <person name="Schwarz E.M."/>
            <person name="Hu L."/>
            <person name="Young N.D."/>
            <person name="Hall R.S."/>
            <person name="Korhonen P.K."/>
            <person name="Liao S."/>
            <person name="Thamsborg S."/>
            <person name="Xia J."/>
            <person name="Xu P."/>
            <person name="Wang S."/>
            <person name="Scheerlinck J.P."/>
            <person name="Hofmann A."/>
            <person name="Sternberg P.W."/>
            <person name="Wang J."/>
            <person name="Gasser R.B."/>
        </authorList>
    </citation>
    <scope>NUCLEOTIDE SEQUENCE [LARGE SCALE GENOMIC DNA]</scope>
    <source>
        <strain evidence="2">DCEP-RM93M</strain>
    </source>
</reference>